<dbReference type="SMART" id="SM00044">
    <property type="entry name" value="CYCc"/>
    <property type="match status" value="1"/>
</dbReference>
<gene>
    <name evidence="3" type="ORF">CF394_07645</name>
</gene>
<accession>A0A264W3B8</accession>
<dbReference type="SUPFAM" id="SSF55961">
    <property type="entry name" value="Bet v1-like"/>
    <property type="match status" value="1"/>
</dbReference>
<name>A0A264W3B8_9BACL</name>
<dbReference type="CDD" id="cd07302">
    <property type="entry name" value="CHD"/>
    <property type="match status" value="1"/>
</dbReference>
<dbReference type="GO" id="GO:0006171">
    <property type="term" value="P:cAMP biosynthetic process"/>
    <property type="evidence" value="ECO:0007669"/>
    <property type="project" value="TreeGrafter"/>
</dbReference>
<dbReference type="Proteomes" id="UP000217065">
    <property type="component" value="Unassembled WGS sequence"/>
</dbReference>
<organism evidence="3 4">
    <name type="scientific">Tetzosporium hominis</name>
    <dbReference type="NCBI Taxonomy" id="2020506"/>
    <lineage>
        <taxon>Bacteria</taxon>
        <taxon>Bacillati</taxon>
        <taxon>Bacillota</taxon>
        <taxon>Bacilli</taxon>
        <taxon>Bacillales</taxon>
        <taxon>Caryophanaceae</taxon>
        <taxon>Tetzosporium</taxon>
    </lineage>
</organism>
<dbReference type="EMBL" id="NOKQ01000204">
    <property type="protein sequence ID" value="OZS78098.1"/>
    <property type="molecule type" value="Genomic_DNA"/>
</dbReference>
<dbReference type="Pfam" id="PF19363">
    <property type="entry name" value="DUF5939"/>
    <property type="match status" value="1"/>
</dbReference>
<evidence type="ECO:0000259" key="2">
    <source>
        <dbReference type="PROSITE" id="PS50125"/>
    </source>
</evidence>
<comment type="similarity">
    <text evidence="1">Belongs to the adenylyl cyclase class-3 family.</text>
</comment>
<dbReference type="OrthoDB" id="9801841at2"/>
<dbReference type="InterPro" id="IPR045983">
    <property type="entry name" value="GUC-dom-containing_N"/>
</dbReference>
<dbReference type="GO" id="GO:0035556">
    <property type="term" value="P:intracellular signal transduction"/>
    <property type="evidence" value="ECO:0007669"/>
    <property type="project" value="InterPro"/>
</dbReference>
<sequence>MGTIVYEEQQVIDLPLEVAWEMATDTNHFNHYAKLFHVQFSPLHIDQGDVIREAKANVFGIIPTKWREYTFSWVRNEWFEIERIYLKSPMKRALWKISLEPVNEKQTRMRVDGDFTYANLLGKVALERVVIPQLRGIFRYAEEFAHAYHNKSIRPQAKQRVTVQQNVLDRRAKALHQLYPYPEQVEALLDALQNANDEDVTGMQPYRWARQHGMERLEALELFLLATKAGLLQQRWSMLCPNCRVPKQQSVSLRDIQDTVHCDLCGIDYTMDFDRSIEMQFDVDPAIRTSSGLLYCVNGPMNSTHILGQFRIPANSTVNLHLPNWENGHRYRILQWNHVVQVDGSGEARQALEYTPQGFSSTHIQPAQQLSITNQCDHEIIFMVEELEWNADALTARELTSLQLFRDLFATEVLSPDQEIQVGQLTVLFTDLKESTAMYERIGDALAYADVRQHFDYLKHQIRKHNGTIVKTIGDAVMAVFTDEQNAFDAAIAIQQDVGSLTRSEGQQFTIKMGMHQGTVIAVNANDLLDYFGRTVNLAARVQQLSLGQDLVMTAATFQQLRERQELAVQTFRAPLKGIGEDIELVRITVPTISREILTPSDIA</sequence>
<dbReference type="PANTHER" id="PTHR43081:SF19">
    <property type="entry name" value="PH-SENSITIVE ADENYLATE CYCLASE RV1264"/>
    <property type="match status" value="1"/>
</dbReference>
<dbReference type="InterPro" id="IPR001054">
    <property type="entry name" value="A/G_cyclase"/>
</dbReference>
<proteinExistence type="inferred from homology"/>
<evidence type="ECO:0000256" key="1">
    <source>
        <dbReference type="ARBA" id="ARBA00005381"/>
    </source>
</evidence>
<dbReference type="InterPro" id="IPR029787">
    <property type="entry name" value="Nucleotide_cyclase"/>
</dbReference>
<evidence type="ECO:0000313" key="4">
    <source>
        <dbReference type="Proteomes" id="UP000217065"/>
    </source>
</evidence>
<protein>
    <recommendedName>
        <fullName evidence="2">Guanylate cyclase domain-containing protein</fullName>
    </recommendedName>
</protein>
<dbReference type="SUPFAM" id="SSF55073">
    <property type="entry name" value="Nucleotide cyclase"/>
    <property type="match status" value="1"/>
</dbReference>
<dbReference type="AlphaFoldDB" id="A0A264W3B8"/>
<comment type="caution">
    <text evidence="3">The sequence shown here is derived from an EMBL/GenBank/DDBJ whole genome shotgun (WGS) entry which is preliminary data.</text>
</comment>
<dbReference type="Pfam" id="PF00211">
    <property type="entry name" value="Guanylate_cyc"/>
    <property type="match status" value="1"/>
</dbReference>
<feature type="domain" description="Guanylate cyclase" evidence="2">
    <location>
        <begin position="426"/>
        <end position="543"/>
    </location>
</feature>
<dbReference type="RefSeq" id="WP_094942734.1">
    <property type="nucleotide sequence ID" value="NZ_NOKQ01000204.1"/>
</dbReference>
<dbReference type="GO" id="GO:0004016">
    <property type="term" value="F:adenylate cyclase activity"/>
    <property type="evidence" value="ECO:0007669"/>
    <property type="project" value="UniProtKB-ARBA"/>
</dbReference>
<reference evidence="3 4" key="1">
    <citation type="submission" date="2017-07" db="EMBL/GenBank/DDBJ databases">
        <title>Tetzosporium hominis gen.nov. sp.nov.</title>
        <authorList>
            <person name="Tetz G."/>
            <person name="Tetz V."/>
        </authorList>
    </citation>
    <scope>NUCLEOTIDE SEQUENCE [LARGE SCALE GENOMIC DNA]</scope>
    <source>
        <strain evidence="3 4">VT-49</strain>
    </source>
</reference>
<dbReference type="Gene3D" id="3.30.70.1230">
    <property type="entry name" value="Nucleotide cyclase"/>
    <property type="match status" value="1"/>
</dbReference>
<evidence type="ECO:0000313" key="3">
    <source>
        <dbReference type="EMBL" id="OZS78098.1"/>
    </source>
</evidence>
<dbReference type="PROSITE" id="PS50125">
    <property type="entry name" value="GUANYLATE_CYCLASE_2"/>
    <property type="match status" value="1"/>
</dbReference>
<dbReference type="PANTHER" id="PTHR43081">
    <property type="entry name" value="ADENYLATE CYCLASE, TERMINAL-DIFFERENTIATION SPECIFIC-RELATED"/>
    <property type="match status" value="1"/>
</dbReference>
<dbReference type="InterPro" id="IPR050697">
    <property type="entry name" value="Adenylyl/Guanylyl_Cyclase_3/4"/>
</dbReference>
<keyword evidence="4" id="KW-1185">Reference proteome</keyword>